<evidence type="ECO:0000256" key="1">
    <source>
        <dbReference type="ARBA" id="ARBA00023229"/>
    </source>
</evidence>
<dbReference type="InterPro" id="IPR016039">
    <property type="entry name" value="Thiolase-like"/>
</dbReference>
<dbReference type="GO" id="GO:0008299">
    <property type="term" value="P:isoprenoid biosynthetic process"/>
    <property type="evidence" value="ECO:0007669"/>
    <property type="project" value="UniProtKB-KW"/>
</dbReference>
<evidence type="ECO:0000259" key="3">
    <source>
        <dbReference type="Pfam" id="PF22691"/>
    </source>
</evidence>
<dbReference type="SUPFAM" id="SSF53901">
    <property type="entry name" value="Thiolase-like"/>
    <property type="match status" value="2"/>
</dbReference>
<evidence type="ECO:0000313" key="4">
    <source>
        <dbReference type="EMBL" id="RZN68536.1"/>
    </source>
</evidence>
<dbReference type="PANTHER" id="PTHR42870:SF7">
    <property type="entry name" value="ACETYL-COA C-ACETYLTRANSFERASE (ACETOACETYL-COA THIOLASE) (ACAB-3)"/>
    <property type="match status" value="1"/>
</dbReference>
<comment type="caution">
    <text evidence="4">The sequence shown here is derived from an EMBL/GenBank/DDBJ whole genome shotgun (WGS) entry which is preliminary data.</text>
</comment>
<feature type="domain" description="Thiolase C-terminal" evidence="3">
    <location>
        <begin position="262"/>
        <end position="385"/>
    </location>
</feature>
<dbReference type="InterPro" id="IPR020616">
    <property type="entry name" value="Thiolase_N"/>
</dbReference>
<dbReference type="GO" id="GO:0016747">
    <property type="term" value="F:acyltransferase activity, transferring groups other than amino-acyl groups"/>
    <property type="evidence" value="ECO:0007669"/>
    <property type="project" value="InterPro"/>
</dbReference>
<evidence type="ECO:0000313" key="5">
    <source>
        <dbReference type="Proteomes" id="UP000320766"/>
    </source>
</evidence>
<sequence length="388" mass="41900">MVRNVAIVGIGQTKCGRRSDVTLSELVYEATKKGLEDAKLMNKEIDAVVCGSMPGYQCGINDSQYYIVDGLGGFSKPVIRIATCGSTGGSVFHSAYYHVASGLFDIVLAVGHEKMSEGDSQGVMSNVTDPFIQRPFLGGAPGVFALQFSQYESRYNISHERARAATAEISVRNHLAAFDNPYAHLKIKCTIEDVLKSQMLCYPIRMLDCCPSSDGACAIILASEEKAKKITDNPVWVKGLGYAGDEQWLGDKDFVEWLSPITASRRAYKMAGIEDPGKELDVAEVYNPFTWQELLWYEQFGFCGKGEGIKMVEDGMTEKDGDMPIAPSGGTLCTNPIGATGMQRVAEAAMQVRGTAGKHQVKGAETGFASAMGGVVQYTAVTVVSKNL</sequence>
<dbReference type="CDD" id="cd00829">
    <property type="entry name" value="SCP-x_thiolase"/>
    <property type="match status" value="1"/>
</dbReference>
<feature type="domain" description="Thiolase N-terminal" evidence="2">
    <location>
        <begin position="5"/>
        <end position="119"/>
    </location>
</feature>
<organism evidence="4 5">
    <name type="scientific">Candidatus Methanolliviera hydrocarbonicum</name>
    <dbReference type="NCBI Taxonomy" id="2491085"/>
    <lineage>
        <taxon>Archaea</taxon>
        <taxon>Methanobacteriati</taxon>
        <taxon>Methanobacteriota</taxon>
        <taxon>Candidatus Methanoliparia</taxon>
        <taxon>Candidatus Methanoliparales</taxon>
        <taxon>Candidatus Methanollivieraceae</taxon>
        <taxon>Candidatus Methanolliviera</taxon>
    </lineage>
</organism>
<dbReference type="Proteomes" id="UP000320766">
    <property type="component" value="Unassembled WGS sequence"/>
</dbReference>
<dbReference type="PIRSF" id="PIRSF000429">
    <property type="entry name" value="Ac-CoA_Ac_transf"/>
    <property type="match status" value="1"/>
</dbReference>
<dbReference type="AlphaFoldDB" id="A0A520KVY6"/>
<gene>
    <name evidence="4" type="ORF">EF807_05795</name>
</gene>
<dbReference type="Pfam" id="PF22691">
    <property type="entry name" value="Thiolase_C_1"/>
    <property type="match status" value="1"/>
</dbReference>
<dbReference type="Gene3D" id="3.40.47.10">
    <property type="match status" value="1"/>
</dbReference>
<reference evidence="4 5" key="1">
    <citation type="journal article" date="2019" name="Nat. Microbiol.">
        <title>Wide diversity of methane and short-chain alkane metabolisms in uncultured archaea.</title>
        <authorList>
            <person name="Borrel G."/>
            <person name="Adam P.S."/>
            <person name="McKay L.J."/>
            <person name="Chen L.X."/>
            <person name="Sierra-Garcia I.N."/>
            <person name="Sieber C.M."/>
            <person name="Letourneur Q."/>
            <person name="Ghozlane A."/>
            <person name="Andersen G.L."/>
            <person name="Li W.J."/>
            <person name="Hallam S.J."/>
            <person name="Muyzer G."/>
            <person name="de Oliveira V.M."/>
            <person name="Inskeep W.P."/>
            <person name="Banfield J.F."/>
            <person name="Gribaldo S."/>
        </authorList>
    </citation>
    <scope>NUCLEOTIDE SEQUENCE [LARGE SCALE GENOMIC DNA]</scope>
    <source>
        <strain evidence="4">NM1b</strain>
    </source>
</reference>
<keyword evidence="1" id="KW-0414">Isoprene biosynthesis</keyword>
<dbReference type="PANTHER" id="PTHR42870">
    <property type="entry name" value="ACETYL-COA C-ACETYLTRANSFERASE"/>
    <property type="match status" value="1"/>
</dbReference>
<proteinExistence type="predicted"/>
<dbReference type="EMBL" id="RXIL01000104">
    <property type="protein sequence ID" value="RZN68536.1"/>
    <property type="molecule type" value="Genomic_DNA"/>
</dbReference>
<protein>
    <submittedName>
        <fullName evidence="4">Thiolase family protein</fullName>
    </submittedName>
</protein>
<dbReference type="InterPro" id="IPR055140">
    <property type="entry name" value="Thiolase_C_2"/>
</dbReference>
<name>A0A520KVY6_9EURY</name>
<dbReference type="Pfam" id="PF00108">
    <property type="entry name" value="Thiolase_N"/>
    <property type="match status" value="1"/>
</dbReference>
<evidence type="ECO:0000259" key="2">
    <source>
        <dbReference type="Pfam" id="PF00108"/>
    </source>
</evidence>
<dbReference type="InterPro" id="IPR002155">
    <property type="entry name" value="Thiolase"/>
</dbReference>
<accession>A0A520KVY6</accession>